<sequence>MIALDTQKIIDDLSFRAAWLEKTVKMNIERLQAMAARAGNGPSDARDLLEDTIKSFGELQVCAADRARVFNAEPAVVIALRPAAKAQPRPELVTS</sequence>
<gene>
    <name evidence="1" type="ORF">MA20_42740</name>
</gene>
<accession>A0A0A3XK93</accession>
<evidence type="ECO:0000313" key="2">
    <source>
        <dbReference type="Proteomes" id="UP000030377"/>
    </source>
</evidence>
<reference evidence="1 2" key="1">
    <citation type="submission" date="2014-09" db="EMBL/GenBank/DDBJ databases">
        <title>Draft genome of Bradyrhizobium japonicum Is-34.</title>
        <authorList>
            <person name="Tsurumaru H."/>
            <person name="Yamakawa T."/>
            <person name="Hashimoto S."/>
            <person name="Okizaki K."/>
            <person name="Kanesaki Y."/>
            <person name="Yoshikawa H."/>
            <person name="Yajima S."/>
        </authorList>
    </citation>
    <scope>NUCLEOTIDE SEQUENCE [LARGE SCALE GENOMIC DNA]</scope>
    <source>
        <strain evidence="1 2">Is-34</strain>
    </source>
</reference>
<name>A0A0A3XK93_BRAJP</name>
<proteinExistence type="predicted"/>
<dbReference type="Proteomes" id="UP000030377">
    <property type="component" value="Unassembled WGS sequence"/>
</dbReference>
<dbReference type="RefSeq" id="WP_038944867.1">
    <property type="nucleotide sequence ID" value="NZ_JRPN01000042.1"/>
</dbReference>
<comment type="caution">
    <text evidence="1">The sequence shown here is derived from an EMBL/GenBank/DDBJ whole genome shotgun (WGS) entry which is preliminary data.</text>
</comment>
<dbReference type="AlphaFoldDB" id="A0A0A3XK93"/>
<protein>
    <submittedName>
        <fullName evidence="1">Uncharacterized protein</fullName>
    </submittedName>
</protein>
<dbReference type="EMBL" id="JRPN01000042">
    <property type="protein sequence ID" value="KGT73674.1"/>
    <property type="molecule type" value="Genomic_DNA"/>
</dbReference>
<evidence type="ECO:0000313" key="1">
    <source>
        <dbReference type="EMBL" id="KGT73674.1"/>
    </source>
</evidence>
<organism evidence="1 2">
    <name type="scientific">Bradyrhizobium japonicum</name>
    <dbReference type="NCBI Taxonomy" id="375"/>
    <lineage>
        <taxon>Bacteria</taxon>
        <taxon>Pseudomonadati</taxon>
        <taxon>Pseudomonadota</taxon>
        <taxon>Alphaproteobacteria</taxon>
        <taxon>Hyphomicrobiales</taxon>
        <taxon>Nitrobacteraceae</taxon>
        <taxon>Bradyrhizobium</taxon>
    </lineage>
</organism>